<sequence length="109" mass="12208">MAKIAFEDLIAQHRRELLVHCYRLLAWLAMPPAPHEYHGVSAIVSFLRTSAAWRVSQGLRIRLRTTRMNGQSAFVSRLVGDAFERPGGLIVLTPAGDRLSGMTLFPHDI</sequence>
<evidence type="ECO:0000313" key="2">
    <source>
        <dbReference type="Proteomes" id="UP001058271"/>
    </source>
</evidence>
<evidence type="ECO:0000313" key="1">
    <source>
        <dbReference type="EMBL" id="UWZ34493.1"/>
    </source>
</evidence>
<dbReference type="Proteomes" id="UP001058271">
    <property type="component" value="Chromosome"/>
</dbReference>
<gene>
    <name evidence="1" type="ORF">Drose_25105</name>
</gene>
<name>A0ABY5YXL3_9ACTN</name>
<accession>A0ABY5YXL3</accession>
<proteinExistence type="predicted"/>
<dbReference type="EMBL" id="CP073721">
    <property type="protein sequence ID" value="UWZ34493.1"/>
    <property type="molecule type" value="Genomic_DNA"/>
</dbReference>
<dbReference type="RefSeq" id="WP_260723814.1">
    <property type="nucleotide sequence ID" value="NZ_BAAABS010000011.1"/>
</dbReference>
<keyword evidence="2" id="KW-1185">Reference proteome</keyword>
<reference evidence="1" key="1">
    <citation type="submission" date="2021-04" db="EMBL/GenBank/DDBJ databases">
        <title>Biosynthetic gene clusters of Dactylosporangioum roseum.</title>
        <authorList>
            <person name="Hartkoorn R.C."/>
            <person name="Beaudoing E."/>
            <person name="Hot D."/>
            <person name="Moureu S."/>
        </authorList>
    </citation>
    <scope>NUCLEOTIDE SEQUENCE</scope>
    <source>
        <strain evidence="1">NRRL B-16295</strain>
    </source>
</reference>
<organism evidence="1 2">
    <name type="scientific">Dactylosporangium roseum</name>
    <dbReference type="NCBI Taxonomy" id="47989"/>
    <lineage>
        <taxon>Bacteria</taxon>
        <taxon>Bacillati</taxon>
        <taxon>Actinomycetota</taxon>
        <taxon>Actinomycetes</taxon>
        <taxon>Micromonosporales</taxon>
        <taxon>Micromonosporaceae</taxon>
        <taxon>Dactylosporangium</taxon>
    </lineage>
</organism>
<protein>
    <submittedName>
        <fullName evidence="1">Uncharacterized protein</fullName>
    </submittedName>
</protein>